<proteinExistence type="predicted"/>
<evidence type="ECO:0000313" key="1">
    <source>
        <dbReference type="EMBL" id="OJJ34664.1"/>
    </source>
</evidence>
<dbReference type="STRING" id="1073089.A0A1L9RIB7"/>
<organism evidence="1 2">
    <name type="scientific">Aspergillus wentii DTO 134E9</name>
    <dbReference type="NCBI Taxonomy" id="1073089"/>
    <lineage>
        <taxon>Eukaryota</taxon>
        <taxon>Fungi</taxon>
        <taxon>Dikarya</taxon>
        <taxon>Ascomycota</taxon>
        <taxon>Pezizomycotina</taxon>
        <taxon>Eurotiomycetes</taxon>
        <taxon>Eurotiomycetidae</taxon>
        <taxon>Eurotiales</taxon>
        <taxon>Aspergillaceae</taxon>
        <taxon>Aspergillus</taxon>
        <taxon>Aspergillus subgen. Cremei</taxon>
    </lineage>
</organism>
<reference evidence="2" key="1">
    <citation type="journal article" date="2017" name="Genome Biol.">
        <title>Comparative genomics reveals high biological diversity and specific adaptations in the industrially and medically important fungal genus Aspergillus.</title>
        <authorList>
            <person name="de Vries R.P."/>
            <person name="Riley R."/>
            <person name="Wiebenga A."/>
            <person name="Aguilar-Osorio G."/>
            <person name="Amillis S."/>
            <person name="Uchima C.A."/>
            <person name="Anderluh G."/>
            <person name="Asadollahi M."/>
            <person name="Askin M."/>
            <person name="Barry K."/>
            <person name="Battaglia E."/>
            <person name="Bayram O."/>
            <person name="Benocci T."/>
            <person name="Braus-Stromeyer S.A."/>
            <person name="Caldana C."/>
            <person name="Canovas D."/>
            <person name="Cerqueira G.C."/>
            <person name="Chen F."/>
            <person name="Chen W."/>
            <person name="Choi C."/>
            <person name="Clum A."/>
            <person name="Dos Santos R.A."/>
            <person name="Damasio A.R."/>
            <person name="Diallinas G."/>
            <person name="Emri T."/>
            <person name="Fekete E."/>
            <person name="Flipphi M."/>
            <person name="Freyberg S."/>
            <person name="Gallo A."/>
            <person name="Gournas C."/>
            <person name="Habgood R."/>
            <person name="Hainaut M."/>
            <person name="Harispe M.L."/>
            <person name="Henrissat B."/>
            <person name="Hilden K.S."/>
            <person name="Hope R."/>
            <person name="Hossain A."/>
            <person name="Karabika E."/>
            <person name="Karaffa L."/>
            <person name="Karanyi Z."/>
            <person name="Krasevec N."/>
            <person name="Kuo A."/>
            <person name="Kusch H."/>
            <person name="LaButti K."/>
            <person name="Lagendijk E.L."/>
            <person name="Lapidus A."/>
            <person name="Levasseur A."/>
            <person name="Lindquist E."/>
            <person name="Lipzen A."/>
            <person name="Logrieco A.F."/>
            <person name="MacCabe A."/>
            <person name="Maekelae M.R."/>
            <person name="Malavazi I."/>
            <person name="Melin P."/>
            <person name="Meyer V."/>
            <person name="Mielnichuk N."/>
            <person name="Miskei M."/>
            <person name="Molnar A.P."/>
            <person name="Mule G."/>
            <person name="Ngan C.Y."/>
            <person name="Orejas M."/>
            <person name="Orosz E."/>
            <person name="Ouedraogo J.P."/>
            <person name="Overkamp K.M."/>
            <person name="Park H.-S."/>
            <person name="Perrone G."/>
            <person name="Piumi F."/>
            <person name="Punt P.J."/>
            <person name="Ram A.F."/>
            <person name="Ramon A."/>
            <person name="Rauscher S."/>
            <person name="Record E."/>
            <person name="Riano-Pachon D.M."/>
            <person name="Robert V."/>
            <person name="Roehrig J."/>
            <person name="Ruller R."/>
            <person name="Salamov A."/>
            <person name="Salih N.S."/>
            <person name="Samson R.A."/>
            <person name="Sandor E."/>
            <person name="Sanguinetti M."/>
            <person name="Schuetze T."/>
            <person name="Sepcic K."/>
            <person name="Shelest E."/>
            <person name="Sherlock G."/>
            <person name="Sophianopoulou V."/>
            <person name="Squina F.M."/>
            <person name="Sun H."/>
            <person name="Susca A."/>
            <person name="Todd R.B."/>
            <person name="Tsang A."/>
            <person name="Unkles S.E."/>
            <person name="van de Wiele N."/>
            <person name="van Rossen-Uffink D."/>
            <person name="Oliveira J.V."/>
            <person name="Vesth T.C."/>
            <person name="Visser J."/>
            <person name="Yu J.-H."/>
            <person name="Zhou M."/>
            <person name="Andersen M.R."/>
            <person name="Archer D.B."/>
            <person name="Baker S.E."/>
            <person name="Benoit I."/>
            <person name="Brakhage A.A."/>
            <person name="Braus G.H."/>
            <person name="Fischer R."/>
            <person name="Frisvad J.C."/>
            <person name="Goldman G.H."/>
            <person name="Houbraken J."/>
            <person name="Oakley B."/>
            <person name="Pocsi I."/>
            <person name="Scazzocchio C."/>
            <person name="Seiboth B."/>
            <person name="vanKuyk P.A."/>
            <person name="Wortman J."/>
            <person name="Dyer P.S."/>
            <person name="Grigoriev I.V."/>
        </authorList>
    </citation>
    <scope>NUCLEOTIDE SEQUENCE [LARGE SCALE GENOMIC DNA]</scope>
    <source>
        <strain evidence="2">DTO 134E9</strain>
    </source>
</reference>
<dbReference type="VEuPathDB" id="FungiDB:ASPWEDRAFT_27365"/>
<accession>A0A1L9RIB7</accession>
<evidence type="ECO:0000313" key="2">
    <source>
        <dbReference type="Proteomes" id="UP000184383"/>
    </source>
</evidence>
<dbReference type="AlphaFoldDB" id="A0A1L9RIB7"/>
<dbReference type="RefSeq" id="XP_040688340.1">
    <property type="nucleotide sequence ID" value="XM_040832985.1"/>
</dbReference>
<keyword evidence="2" id="KW-1185">Reference proteome</keyword>
<gene>
    <name evidence="1" type="ORF">ASPWEDRAFT_27365</name>
</gene>
<sequence>MAEPTLDGLPTELKILILFQVGNVDTLKSLVFASPGYHQAYLVVRHELLACLVKRQYGGFLDMAEALTAIRSKDIYFGLQTGNAICLLDSWRRRDEIRSHASPNLIDEPNGLEEVIQLLHFHRMLCFFLEDYSINAPRPPWIEPAQWESEFLPLDLSPCEKGRFLRAMCRFQLVKNLFGDPVYCEDYGTCDSCAKRNTWQLGEIGELKGTESIRPTWQIREQAYRLFYGTIPPWEHEEMGGVFNYLMAKIETIYKEIAHDLRQLSKSTPCEFFWDILPKEQRPPSVSEIESERDLVHFPQHFDGLAGLGPEFVYRTLRKDRLSRRNILCLNIRGFWAGPFVGLKIGISWDEKFPFTDPADQHEMPNFEQFWSTLSPLERPTLGWKKAWLLPHNEHDMLEDCMNFERKTETDWEWGYALWDDRRLMEWKAPLLENGQV</sequence>
<dbReference type="EMBL" id="KV878212">
    <property type="protein sequence ID" value="OJJ34664.1"/>
    <property type="molecule type" value="Genomic_DNA"/>
</dbReference>
<protein>
    <submittedName>
        <fullName evidence="1">Uncharacterized protein</fullName>
    </submittedName>
</protein>
<name>A0A1L9RIB7_ASPWE</name>
<dbReference type="OrthoDB" id="5427059at2759"/>
<dbReference type="Proteomes" id="UP000184383">
    <property type="component" value="Unassembled WGS sequence"/>
</dbReference>
<dbReference type="GeneID" id="63748833"/>